<dbReference type="Proteomes" id="UP001497623">
    <property type="component" value="Unassembled WGS sequence"/>
</dbReference>
<dbReference type="AlphaFoldDB" id="A0AAV2PZL0"/>
<comment type="caution">
    <text evidence="1">The sequence shown here is derived from an EMBL/GenBank/DDBJ whole genome shotgun (WGS) entry which is preliminary data.</text>
</comment>
<dbReference type="EMBL" id="CAXKWB010002387">
    <property type="protein sequence ID" value="CAL4066771.1"/>
    <property type="molecule type" value="Genomic_DNA"/>
</dbReference>
<evidence type="ECO:0000313" key="2">
    <source>
        <dbReference type="Proteomes" id="UP001497623"/>
    </source>
</evidence>
<name>A0AAV2PZL0_MEGNR</name>
<sequence>MILVDSSSVTVNNDSDMNRIIDRIDEWLMNNCSIYVMLVSHHCSENFGGLEDLETNGHPNARIIRVQPNRLLNMKIIDSATQFYLGEQLNLWVPFCLTEFKNGS</sequence>
<organism evidence="1 2">
    <name type="scientific">Meganyctiphanes norvegica</name>
    <name type="common">Northern krill</name>
    <name type="synonym">Thysanopoda norvegica</name>
    <dbReference type="NCBI Taxonomy" id="48144"/>
    <lineage>
        <taxon>Eukaryota</taxon>
        <taxon>Metazoa</taxon>
        <taxon>Ecdysozoa</taxon>
        <taxon>Arthropoda</taxon>
        <taxon>Crustacea</taxon>
        <taxon>Multicrustacea</taxon>
        <taxon>Malacostraca</taxon>
        <taxon>Eumalacostraca</taxon>
        <taxon>Eucarida</taxon>
        <taxon>Euphausiacea</taxon>
        <taxon>Euphausiidae</taxon>
        <taxon>Meganyctiphanes</taxon>
    </lineage>
</organism>
<keyword evidence="2" id="KW-1185">Reference proteome</keyword>
<proteinExistence type="predicted"/>
<evidence type="ECO:0000313" key="1">
    <source>
        <dbReference type="EMBL" id="CAL4066771.1"/>
    </source>
</evidence>
<protein>
    <submittedName>
        <fullName evidence="1">Uncharacterized protein</fullName>
    </submittedName>
</protein>
<accession>A0AAV2PZL0</accession>
<gene>
    <name evidence="1" type="ORF">MNOR_LOCUS5984</name>
</gene>
<reference evidence="1 2" key="1">
    <citation type="submission" date="2024-05" db="EMBL/GenBank/DDBJ databases">
        <authorList>
            <person name="Wallberg A."/>
        </authorList>
    </citation>
    <scope>NUCLEOTIDE SEQUENCE [LARGE SCALE GENOMIC DNA]</scope>
</reference>